<dbReference type="CDD" id="cd09076">
    <property type="entry name" value="L1-EN"/>
    <property type="match status" value="1"/>
</dbReference>
<dbReference type="PANTHER" id="PTHR47027">
    <property type="entry name" value="REVERSE TRANSCRIPTASE DOMAIN-CONTAINING PROTEIN"/>
    <property type="match status" value="1"/>
</dbReference>
<dbReference type="InterPro" id="IPR043128">
    <property type="entry name" value="Rev_trsase/Diguanyl_cyclase"/>
</dbReference>
<dbReference type="CDD" id="cd01650">
    <property type="entry name" value="RT_nLTR_like"/>
    <property type="match status" value="1"/>
</dbReference>
<dbReference type="InterPro" id="IPR043502">
    <property type="entry name" value="DNA/RNA_pol_sf"/>
</dbReference>
<dbReference type="Gene3D" id="3.30.70.270">
    <property type="match status" value="1"/>
</dbReference>
<name>A0A4W2DML8_BOBOX</name>
<feature type="domain" description="Reverse transcriptase" evidence="3">
    <location>
        <begin position="401"/>
        <end position="669"/>
    </location>
</feature>
<keyword evidence="2" id="KW-1133">Transmembrane helix</keyword>
<reference evidence="4 5" key="1">
    <citation type="submission" date="2018-11" db="EMBL/GenBank/DDBJ databases">
        <title>Haplotype-resolved cattle genomes.</title>
        <authorList>
            <person name="Low W.Y."/>
            <person name="Tearle R."/>
            <person name="Bickhart D.M."/>
            <person name="Rosen B.D."/>
            <person name="Koren S."/>
            <person name="Rhie A."/>
            <person name="Hiendleder S."/>
            <person name="Phillippy A.M."/>
            <person name="Smith T.P.L."/>
            <person name="Williams J.L."/>
        </authorList>
    </citation>
    <scope>NUCLEOTIDE SEQUENCE [LARGE SCALE GENOMIC DNA]</scope>
</reference>
<organism evidence="4 5">
    <name type="scientific">Bos indicus x Bos taurus</name>
    <name type="common">Hybrid cattle</name>
    <dbReference type="NCBI Taxonomy" id="30522"/>
    <lineage>
        <taxon>Eukaryota</taxon>
        <taxon>Metazoa</taxon>
        <taxon>Chordata</taxon>
        <taxon>Craniata</taxon>
        <taxon>Vertebrata</taxon>
        <taxon>Euteleostomi</taxon>
        <taxon>Mammalia</taxon>
        <taxon>Eutheria</taxon>
        <taxon>Laurasiatheria</taxon>
        <taxon>Artiodactyla</taxon>
        <taxon>Ruminantia</taxon>
        <taxon>Pecora</taxon>
        <taxon>Bovidae</taxon>
        <taxon>Bovinae</taxon>
        <taxon>Bos</taxon>
    </lineage>
</organism>
<dbReference type="PANTHER" id="PTHR47027:SF8">
    <property type="entry name" value="RIBONUCLEASE H"/>
    <property type="match status" value="1"/>
</dbReference>
<dbReference type="SUPFAM" id="SSF56672">
    <property type="entry name" value="DNA/RNA polymerases"/>
    <property type="match status" value="1"/>
</dbReference>
<evidence type="ECO:0000313" key="4">
    <source>
        <dbReference type="Ensembl" id="ENSBIXP00000027579.1"/>
    </source>
</evidence>
<reference evidence="4" key="2">
    <citation type="submission" date="2025-08" db="UniProtKB">
        <authorList>
            <consortium name="Ensembl"/>
        </authorList>
    </citation>
    <scope>IDENTIFICATION</scope>
</reference>
<dbReference type="Gene3D" id="3.60.10.10">
    <property type="entry name" value="Endonuclease/exonuclease/phosphatase"/>
    <property type="match status" value="1"/>
</dbReference>
<accession>A0A4W2DML8</accession>
<dbReference type="Pfam" id="PF00078">
    <property type="entry name" value="RVT_1"/>
    <property type="match status" value="1"/>
</dbReference>
<protein>
    <recommendedName>
        <fullName evidence="3">Reverse transcriptase domain-containing protein</fullName>
    </recommendedName>
</protein>
<evidence type="ECO:0000313" key="5">
    <source>
        <dbReference type="Proteomes" id="UP000314981"/>
    </source>
</evidence>
<evidence type="ECO:0000256" key="2">
    <source>
        <dbReference type="SAM" id="Phobius"/>
    </source>
</evidence>
<dbReference type="PROSITE" id="PS50878">
    <property type="entry name" value="RT_POL"/>
    <property type="match status" value="1"/>
</dbReference>
<feature type="transmembrane region" description="Helical" evidence="2">
    <location>
        <begin position="947"/>
        <end position="968"/>
    </location>
</feature>
<dbReference type="InterPro" id="IPR000477">
    <property type="entry name" value="RT_dom"/>
</dbReference>
<keyword evidence="2" id="KW-0812">Transmembrane</keyword>
<dbReference type="OMA" id="KESACTA"/>
<proteinExistence type="inferred from homology"/>
<dbReference type="SUPFAM" id="SSF56219">
    <property type="entry name" value="DNase I-like"/>
    <property type="match status" value="1"/>
</dbReference>
<dbReference type="Ensembl" id="ENSBIXT00000012932.1">
    <property type="protein sequence ID" value="ENSBIXP00000027579.1"/>
    <property type="gene ID" value="ENSBIXG00000008464.1"/>
</dbReference>
<evidence type="ECO:0000259" key="3">
    <source>
        <dbReference type="PROSITE" id="PS50878"/>
    </source>
</evidence>
<reference evidence="4" key="3">
    <citation type="submission" date="2025-09" db="UniProtKB">
        <authorList>
            <consortium name="Ensembl"/>
        </authorList>
    </citation>
    <scope>IDENTIFICATION</scope>
</reference>
<keyword evidence="5" id="KW-1185">Reference proteome</keyword>
<comment type="similarity">
    <text evidence="1">Belongs to the beta type-B retroviral polymerase family. HERV class-II K(HML-2) pol subfamily.</text>
</comment>
<dbReference type="AlphaFoldDB" id="A0A4W2DML8"/>
<keyword evidence="2" id="KW-0472">Membrane</keyword>
<dbReference type="InterPro" id="IPR036691">
    <property type="entry name" value="Endo/exonu/phosph_ase_sf"/>
</dbReference>
<dbReference type="Proteomes" id="UP000314981">
    <property type="component" value="Chromosome 29"/>
</dbReference>
<sequence length="974" mass="112600">MISVRFQGKPFNITVIQVYASTSNTEEAEVERFYEDLQDLLELTPKKDVLFIIGDWNAKVGSQETPGVTGKFGLGIRNEAGQRLIEFCQENALVITNTLFQQHKRKLYTWTSPDGQQRNQIVYILCSQRWRSSIQSAKTRPGADCGSDHELLIAKFRLKLKKVGKTTRPFRYDLNQIPYDYTVEVRNRFKGLDLIDRVPDEIWNEVRDIVQEIEIKTIPIEKKCKKAKWLSGETLQIAVKRREMKSKGEKERYKHLNAEFQRITRRDKKAFFTDQCKEIEENNRMGKTRDLFKKIRDTKGTFHAKMSSIKDRNGMDLTKAEDIKKRWQEYTEELYKKDLHDPDNHNGVITDLEPDILECEVKWALESITTNKASGGDGIPVELFQIVKDDAVKVLHSICQQIWKTQQWPQDWKTSGFIPISKKGNAKECSNYHTIALISYTSKVMLKILQARLQQYVNRELPDVQAGFRKGRGTRDQISNICWIIEKAREFQKNIYFCFIDYAKAFDCVDNNKLWKILKEMGIPDHLICLLRNLYAGQEATVRTGHGTTDWFQIGKGVRQGCILSPSLFNLYADYIMRNAGLEETQTGIKTARRNINNLRYADDTILMAESEEELKSLLMKVKVESEKVGLKLNIQKTKIMASGPITSWEIDEETVETVPDFIFLGSKITADGDCSHEIKRRLLLGRKVMTNLDSIFKSRDITLPTKVCLVKAMFFPVVMYGCESWTVKKAERRRIDAFEVWCWRRLLRVPWTARRSNQSILKEISPGISLEGMMLNLKLQYFGHLTRRVDSLEKTLMLGGIGGRRRRGRQRMRWLDGISDSMDVSLSELWELVMDREAWRAVIPGVAESDMTERLILSDDFFGGSDCKESACTAGDLGSSPGLGRSPEEGNGNPLQYSCLENPMDRGAWQATVLGIVKSQTRLCDLTSLHIYIYIHTHIYHKYIRVHFIVIQLYIYMYIPVFFFPILSHYSLF</sequence>
<evidence type="ECO:0000256" key="1">
    <source>
        <dbReference type="ARBA" id="ARBA00010879"/>
    </source>
</evidence>